<proteinExistence type="predicted"/>
<name>D8TWP4_VOLCA</name>
<dbReference type="EMBL" id="GL378341">
    <property type="protein sequence ID" value="EFJ48086.1"/>
    <property type="molecule type" value="Genomic_DNA"/>
</dbReference>
<dbReference type="GeneID" id="9618293"/>
<dbReference type="KEGG" id="vcn:VOLCADRAFT_91299"/>
<keyword evidence="2" id="KW-1185">Reference proteome</keyword>
<protein>
    <submittedName>
        <fullName evidence="1">Uncharacterized protein</fullName>
    </submittedName>
</protein>
<evidence type="ECO:0000313" key="2">
    <source>
        <dbReference type="Proteomes" id="UP000001058"/>
    </source>
</evidence>
<gene>
    <name evidence="1" type="ORF">VOLCADRAFT_91299</name>
</gene>
<evidence type="ECO:0000313" key="1">
    <source>
        <dbReference type="EMBL" id="EFJ48086.1"/>
    </source>
</evidence>
<dbReference type="InParanoid" id="D8TWP4"/>
<organism evidence="2">
    <name type="scientific">Volvox carteri f. nagariensis</name>
    <dbReference type="NCBI Taxonomy" id="3068"/>
    <lineage>
        <taxon>Eukaryota</taxon>
        <taxon>Viridiplantae</taxon>
        <taxon>Chlorophyta</taxon>
        <taxon>core chlorophytes</taxon>
        <taxon>Chlorophyceae</taxon>
        <taxon>CS clade</taxon>
        <taxon>Chlamydomonadales</taxon>
        <taxon>Volvocaceae</taxon>
        <taxon>Volvox</taxon>
    </lineage>
</organism>
<accession>D8TWP4</accession>
<reference evidence="1 2" key="1">
    <citation type="journal article" date="2010" name="Science">
        <title>Genomic analysis of organismal complexity in the multicellular green alga Volvox carteri.</title>
        <authorList>
            <person name="Prochnik S.E."/>
            <person name="Umen J."/>
            <person name="Nedelcu A.M."/>
            <person name="Hallmann A."/>
            <person name="Miller S.M."/>
            <person name="Nishii I."/>
            <person name="Ferris P."/>
            <person name="Kuo A."/>
            <person name="Mitros T."/>
            <person name="Fritz-Laylin L.K."/>
            <person name="Hellsten U."/>
            <person name="Chapman J."/>
            <person name="Simakov O."/>
            <person name="Rensing S.A."/>
            <person name="Terry A."/>
            <person name="Pangilinan J."/>
            <person name="Kapitonov V."/>
            <person name="Jurka J."/>
            <person name="Salamov A."/>
            <person name="Shapiro H."/>
            <person name="Schmutz J."/>
            <person name="Grimwood J."/>
            <person name="Lindquist E."/>
            <person name="Lucas S."/>
            <person name="Grigoriev I.V."/>
            <person name="Schmitt R."/>
            <person name="Kirk D."/>
            <person name="Rokhsar D.S."/>
        </authorList>
    </citation>
    <scope>NUCLEOTIDE SEQUENCE [LARGE SCALE GENOMIC DNA]</scope>
    <source>
        <strain evidence="2">f. Nagariensis / Eve</strain>
    </source>
</reference>
<sequence length="123" mass="12939">MRAPSATSACLLGSGKGARIAKTGKEAIPAPSQLPVHPVMYVGNNSPFHFSSFLFLFLSSSTTHFANSNAIPGEGLLDTERGVDPPTASGAGRSSIYMNSYDLCASRYIQKYTGIHAASQTLV</sequence>
<dbReference type="RefSeq" id="XP_002950771.1">
    <property type="nucleotide sequence ID" value="XM_002950725.1"/>
</dbReference>
<dbReference type="AlphaFoldDB" id="D8TWP4"/>
<dbReference type="Proteomes" id="UP000001058">
    <property type="component" value="Unassembled WGS sequence"/>
</dbReference>